<feature type="transmembrane region" description="Helical" evidence="6">
    <location>
        <begin position="140"/>
        <end position="163"/>
    </location>
</feature>
<feature type="transmembrane region" description="Helical" evidence="6">
    <location>
        <begin position="65"/>
        <end position="80"/>
    </location>
</feature>
<evidence type="ECO:0000313" key="9">
    <source>
        <dbReference type="Proteomes" id="UP000614601"/>
    </source>
</evidence>
<dbReference type="EMBL" id="CAJFDH010000005">
    <property type="protein sequence ID" value="CAD5224995.1"/>
    <property type="molecule type" value="Genomic_DNA"/>
</dbReference>
<evidence type="ECO:0000256" key="6">
    <source>
        <dbReference type="RuleBase" id="RU362006"/>
    </source>
</evidence>
<evidence type="ECO:0000256" key="4">
    <source>
        <dbReference type="ARBA" id="ARBA00022989"/>
    </source>
</evidence>
<reference evidence="8" key="1">
    <citation type="submission" date="2020-09" db="EMBL/GenBank/DDBJ databases">
        <authorList>
            <person name="Kikuchi T."/>
        </authorList>
    </citation>
    <scope>NUCLEOTIDE SEQUENCE</scope>
    <source>
        <strain evidence="8">SH1</strain>
    </source>
</reference>
<evidence type="ECO:0000256" key="5">
    <source>
        <dbReference type="ARBA" id="ARBA00023136"/>
    </source>
</evidence>
<dbReference type="OrthoDB" id="10009287at2759"/>
<dbReference type="AlphaFoldDB" id="A0A811LD50"/>
<keyword evidence="9" id="KW-1185">Reference proteome</keyword>
<evidence type="ECO:0000313" key="8">
    <source>
        <dbReference type="EMBL" id="CAD5224995.1"/>
    </source>
</evidence>
<evidence type="ECO:0000256" key="1">
    <source>
        <dbReference type="ARBA" id="ARBA00004141"/>
    </source>
</evidence>
<accession>A0A811LD50</accession>
<evidence type="ECO:0000256" key="7">
    <source>
        <dbReference type="SAM" id="MobiDB-lite"/>
    </source>
</evidence>
<comment type="caution">
    <text evidence="6">Lacks conserved residue(s) required for the propagation of feature annotation.</text>
</comment>
<organism evidence="8 9">
    <name type="scientific">Bursaphelenchus okinawaensis</name>
    <dbReference type="NCBI Taxonomy" id="465554"/>
    <lineage>
        <taxon>Eukaryota</taxon>
        <taxon>Metazoa</taxon>
        <taxon>Ecdysozoa</taxon>
        <taxon>Nematoda</taxon>
        <taxon>Chromadorea</taxon>
        <taxon>Rhabditida</taxon>
        <taxon>Tylenchina</taxon>
        <taxon>Tylenchomorpha</taxon>
        <taxon>Aphelenchoidea</taxon>
        <taxon>Aphelenchoididae</taxon>
        <taxon>Bursaphelenchus</taxon>
    </lineage>
</organism>
<dbReference type="Proteomes" id="UP000783686">
    <property type="component" value="Unassembled WGS sequence"/>
</dbReference>
<feature type="transmembrane region" description="Helical" evidence="6">
    <location>
        <begin position="86"/>
        <end position="104"/>
    </location>
</feature>
<dbReference type="EMBL" id="CAJFCW020000005">
    <property type="protein sequence ID" value="CAG9120387.1"/>
    <property type="molecule type" value="Genomic_DNA"/>
</dbReference>
<keyword evidence="4 6" id="KW-1133">Transmembrane helix</keyword>
<feature type="transmembrane region" description="Helical" evidence="6">
    <location>
        <begin position="116"/>
        <end position="134"/>
    </location>
</feature>
<dbReference type="PANTHER" id="PTHR12300:SF161">
    <property type="entry name" value="RECEPTOR EXPRESSION-ENHANCING PROTEIN"/>
    <property type="match status" value="1"/>
</dbReference>
<comment type="subcellular location">
    <subcellularLocation>
        <location evidence="1 6">Membrane</location>
        <topology evidence="1 6">Multi-pass membrane protein</topology>
    </subcellularLocation>
</comment>
<comment type="caution">
    <text evidence="8">The sequence shown here is derived from an EMBL/GenBank/DDBJ whole genome shotgun (WGS) entry which is preliminary data.</text>
</comment>
<name>A0A811LD50_9BILA</name>
<comment type="similarity">
    <text evidence="2 6">Belongs to the DP1 family.</text>
</comment>
<keyword evidence="5 6" id="KW-0472">Membrane</keyword>
<dbReference type="GO" id="GO:0016020">
    <property type="term" value="C:membrane"/>
    <property type="evidence" value="ECO:0007669"/>
    <property type="project" value="UniProtKB-SubCell"/>
</dbReference>
<gene>
    <name evidence="8" type="ORF">BOKJ2_LOCUS11357</name>
</gene>
<dbReference type="Proteomes" id="UP000614601">
    <property type="component" value="Unassembled WGS sequence"/>
</dbReference>
<evidence type="ECO:0000256" key="2">
    <source>
        <dbReference type="ARBA" id="ARBA00008573"/>
    </source>
</evidence>
<dbReference type="Pfam" id="PF03134">
    <property type="entry name" value="TB2_DP1_HVA22"/>
    <property type="match status" value="1"/>
</dbReference>
<protein>
    <recommendedName>
        <fullName evidence="6">Receptor expression-enhancing protein</fullName>
    </recommendedName>
</protein>
<dbReference type="PANTHER" id="PTHR12300">
    <property type="entry name" value="HVA22-LIKE PROTEINS"/>
    <property type="match status" value="1"/>
</dbReference>
<evidence type="ECO:0000256" key="3">
    <source>
        <dbReference type="ARBA" id="ARBA00022692"/>
    </source>
</evidence>
<sequence length="184" mass="21639">MWKRLFSHSPGGTSGNSDEELPKPKPFGFKDFNPLLMKWLYDNEGTKRKIFFEKMELKTQMNRESLAYIAIGMLSCYVGFGYRRELVSDLIGFCFPFYLTLKLLKAKKRRRRDQRSLLIYWTVFALCQVADDFFGDMLPAYFLFKTVFYVYLMIPSTGGIYYVEKGLLTRLDTYVCGFIDLVCR</sequence>
<feature type="region of interest" description="Disordered" evidence="7">
    <location>
        <begin position="1"/>
        <end position="25"/>
    </location>
</feature>
<keyword evidence="3 6" id="KW-0812">Transmembrane</keyword>
<dbReference type="InterPro" id="IPR004345">
    <property type="entry name" value="TB2_DP1_HVA22"/>
</dbReference>
<proteinExistence type="inferred from homology"/>